<evidence type="ECO:0000313" key="1">
    <source>
        <dbReference type="EMBL" id="AZA15971.1"/>
    </source>
</evidence>
<proteinExistence type="predicted"/>
<dbReference type="AlphaFoldDB" id="A0A3G6JDM1"/>
<sequence>MEAKETFERNLQTVVNDLEKIAENRDRGGLLDYLHDALEVEIKTDSEGRFVGAEVLFMSGGPTVWLDTQEGAVMASWNGFPTTSRELPEETNDFIDDVILEYVFKRRLKNDYL</sequence>
<name>A0A3G6JDM1_LACDL</name>
<dbReference type="RefSeq" id="WP_231537998.1">
    <property type="nucleotide sequence ID" value="NZ_JAJNVU010000107.1"/>
</dbReference>
<protein>
    <submittedName>
        <fullName evidence="1">Uncharacterized protein</fullName>
    </submittedName>
</protein>
<dbReference type="EMBL" id="CP031023">
    <property type="protein sequence ID" value="AZA15971.1"/>
    <property type="molecule type" value="Genomic_DNA"/>
</dbReference>
<gene>
    <name evidence="1" type="ORF">DQL93_04980</name>
</gene>
<organism evidence="1">
    <name type="scientific">Lactobacillus delbrueckii subsp. lactis</name>
    <dbReference type="NCBI Taxonomy" id="29397"/>
    <lineage>
        <taxon>Bacteria</taxon>
        <taxon>Bacillati</taxon>
        <taxon>Bacillota</taxon>
        <taxon>Bacilli</taxon>
        <taxon>Lactobacillales</taxon>
        <taxon>Lactobacillaceae</taxon>
        <taxon>Lactobacillus</taxon>
    </lineage>
</organism>
<accession>A0A3G6JDM1</accession>
<reference evidence="1" key="1">
    <citation type="submission" date="2018-07" db="EMBL/GenBank/DDBJ databases">
        <authorList>
            <person name="Somerville V."/>
        </authorList>
    </citation>
    <scope>NUCLEOTIDE SEQUENCE</scope>
    <source>
        <strain evidence="1">NWC_2_2</strain>
    </source>
</reference>